<feature type="chain" id="PRO_5035168438" description="Glycoside hydrolase family 5 domain-containing protein" evidence="5">
    <location>
        <begin position="25"/>
        <end position="508"/>
    </location>
</feature>
<protein>
    <recommendedName>
        <fullName evidence="10">Glycoside hydrolase family 5 domain-containing protein</fullName>
    </recommendedName>
</protein>
<dbReference type="InterPro" id="IPR052066">
    <property type="entry name" value="Glycosphingolipid_Hydrolases"/>
</dbReference>
<dbReference type="AlphaFoldDB" id="A0A8J4UPC1"/>
<evidence type="ECO:0000256" key="3">
    <source>
        <dbReference type="ARBA" id="ARBA00023295"/>
    </source>
</evidence>
<evidence type="ECO:0000313" key="8">
    <source>
        <dbReference type="EMBL" id="KAF2069016.1"/>
    </source>
</evidence>
<evidence type="ECO:0000313" key="9">
    <source>
        <dbReference type="Proteomes" id="UP000695562"/>
    </source>
</evidence>
<dbReference type="GO" id="GO:0016042">
    <property type="term" value="P:lipid catabolic process"/>
    <property type="evidence" value="ECO:0007669"/>
    <property type="project" value="UniProtKB-ARBA"/>
</dbReference>
<dbReference type="OrthoDB" id="1887033at2759"/>
<dbReference type="Pfam" id="PF18564">
    <property type="entry name" value="Glyco_hydro_5_C"/>
    <property type="match status" value="1"/>
</dbReference>
<evidence type="ECO:0000259" key="6">
    <source>
        <dbReference type="Pfam" id="PF00150"/>
    </source>
</evidence>
<dbReference type="Gene3D" id="2.60.40.1180">
    <property type="entry name" value="Golgi alpha-mannosidase II"/>
    <property type="match status" value="1"/>
</dbReference>
<keyword evidence="5" id="KW-0732">Signal</keyword>
<dbReference type="Gene3D" id="3.20.20.80">
    <property type="entry name" value="Glycosidases"/>
    <property type="match status" value="1"/>
</dbReference>
<dbReference type="GO" id="GO:1901136">
    <property type="term" value="P:carbohydrate derivative catabolic process"/>
    <property type="evidence" value="ECO:0007669"/>
    <property type="project" value="UniProtKB-ARBA"/>
</dbReference>
<comment type="similarity">
    <text evidence="1 4">Belongs to the glycosyl hydrolase 5 (cellulase A) family.</text>
</comment>
<dbReference type="Pfam" id="PF00150">
    <property type="entry name" value="Cellulase"/>
    <property type="match status" value="1"/>
</dbReference>
<dbReference type="GO" id="GO:0004553">
    <property type="term" value="F:hydrolase activity, hydrolyzing O-glycosyl compounds"/>
    <property type="evidence" value="ECO:0007669"/>
    <property type="project" value="InterPro"/>
</dbReference>
<keyword evidence="9" id="KW-1185">Reference proteome</keyword>
<dbReference type="InterPro" id="IPR013780">
    <property type="entry name" value="Glyco_hydro_b"/>
</dbReference>
<dbReference type="InterPro" id="IPR001547">
    <property type="entry name" value="Glyco_hydro_5"/>
</dbReference>
<proteinExistence type="inferred from homology"/>
<evidence type="ECO:0000256" key="1">
    <source>
        <dbReference type="ARBA" id="ARBA00005641"/>
    </source>
</evidence>
<evidence type="ECO:0000259" key="7">
    <source>
        <dbReference type="Pfam" id="PF18564"/>
    </source>
</evidence>
<evidence type="ECO:0000256" key="2">
    <source>
        <dbReference type="ARBA" id="ARBA00022801"/>
    </source>
</evidence>
<comment type="caution">
    <text evidence="8">The sequence shown here is derived from an EMBL/GenBank/DDBJ whole genome shotgun (WGS) entry which is preliminary data.</text>
</comment>
<feature type="domain" description="Glycoside hydrolase family 5" evidence="6">
    <location>
        <begin position="71"/>
        <end position="389"/>
    </location>
</feature>
<dbReference type="InterPro" id="IPR017853">
    <property type="entry name" value="GH"/>
</dbReference>
<dbReference type="PANTHER" id="PTHR31308:SF3">
    <property type="entry name" value="ENDOGLYCOCERAMIDASE"/>
    <property type="match status" value="1"/>
</dbReference>
<feature type="signal peptide" evidence="5">
    <location>
        <begin position="1"/>
        <end position="24"/>
    </location>
</feature>
<organism evidence="8 9">
    <name type="scientific">Polysphondylium violaceum</name>
    <dbReference type="NCBI Taxonomy" id="133409"/>
    <lineage>
        <taxon>Eukaryota</taxon>
        <taxon>Amoebozoa</taxon>
        <taxon>Evosea</taxon>
        <taxon>Eumycetozoa</taxon>
        <taxon>Dictyostelia</taxon>
        <taxon>Dictyosteliales</taxon>
        <taxon>Dictyosteliaceae</taxon>
        <taxon>Polysphondylium</taxon>
    </lineage>
</organism>
<keyword evidence="3 4" id="KW-0326">Glycosidase</keyword>
<keyword evidence="2 4" id="KW-0378">Hydrolase</keyword>
<sequence>MKYLNILLLVLLIGLISLSEFVNGVIKVDPTTQFLIDESYRVRLFHGVNVVYKIPPYYPSTGEFDPITSLNQQDIDNLVGWGFNAVRLGVMWPGVEPVEGDYNSTYLDTMKSIVDLLGNSDVYTIVDFHQDLISRKFCGEGIPDWAVSLNASTNFPKPMEKPYPVNTQGYPALDTCLNKEFAEYYFSEEVGQTFQALYSNTNGLRDKFVNYWKQLATLFLDSQTVLGYEIINEPWPGDIYADPKLLIDLGYADKVNLLPLYQIVNQAIREIDNQHCVFFEKALSDVYESFFPAGTPGGVEYNDRQVYSYHIYCGTDRSGNPRHQYVCDSEENIFFNGAMRDLKRIGGGGFMTEFGAVSNSTNSIGMLEFMTSTADKYLQSWTYWAFKYYNDLTTAGSSESLYLPNGQLDVIKVKSLSRTYAQAIAGIPLYMNFDPLSSDFQFKYYINTSISEPTIIYLNQEFYYSNGFTVNITTGDAMYKVVEPNNVYVIPTSTTINNSLIVVNINKN</sequence>
<gene>
    <name evidence="8" type="ORF">CYY_009664</name>
</gene>
<evidence type="ECO:0000256" key="5">
    <source>
        <dbReference type="SAM" id="SignalP"/>
    </source>
</evidence>
<dbReference type="Proteomes" id="UP000695562">
    <property type="component" value="Unassembled WGS sequence"/>
</dbReference>
<dbReference type="SUPFAM" id="SSF51445">
    <property type="entry name" value="(Trans)glycosidases"/>
    <property type="match status" value="1"/>
</dbReference>
<dbReference type="GO" id="GO:0000272">
    <property type="term" value="P:polysaccharide catabolic process"/>
    <property type="evidence" value="ECO:0007669"/>
    <property type="project" value="InterPro"/>
</dbReference>
<accession>A0A8J4UPC1</accession>
<feature type="domain" description="Glycoside hydrolase family 5 C-terminal" evidence="7">
    <location>
        <begin position="418"/>
        <end position="498"/>
    </location>
</feature>
<evidence type="ECO:0000256" key="4">
    <source>
        <dbReference type="RuleBase" id="RU361153"/>
    </source>
</evidence>
<dbReference type="InterPro" id="IPR041036">
    <property type="entry name" value="GH5_C"/>
</dbReference>
<evidence type="ECO:0008006" key="10">
    <source>
        <dbReference type="Google" id="ProtNLM"/>
    </source>
</evidence>
<name>A0A8J4UPC1_9MYCE</name>
<reference evidence="8" key="1">
    <citation type="submission" date="2020-01" db="EMBL/GenBank/DDBJ databases">
        <title>Development of genomics and gene disruption for Polysphondylium violaceum indicates a role for the polyketide synthase stlB in stalk morphogenesis.</title>
        <authorList>
            <person name="Narita B."/>
            <person name="Kawabe Y."/>
            <person name="Kin K."/>
            <person name="Saito T."/>
            <person name="Gibbs R."/>
            <person name="Kuspa A."/>
            <person name="Muzny D."/>
            <person name="Queller D."/>
            <person name="Richards S."/>
            <person name="Strassman J."/>
            <person name="Sucgang R."/>
            <person name="Worley K."/>
            <person name="Schaap P."/>
        </authorList>
    </citation>
    <scope>NUCLEOTIDE SEQUENCE</scope>
    <source>
        <strain evidence="8">QSvi11</strain>
    </source>
</reference>
<dbReference type="EMBL" id="AJWJ01000770">
    <property type="protein sequence ID" value="KAF2069016.1"/>
    <property type="molecule type" value="Genomic_DNA"/>
</dbReference>
<dbReference type="PANTHER" id="PTHR31308">
    <property type="match status" value="1"/>
</dbReference>